<organism evidence="16 17">
    <name type="scientific">Candidatus Blochmanniella chromaiodes str. 640</name>
    <dbReference type="NCBI Taxonomy" id="1240471"/>
    <lineage>
        <taxon>Bacteria</taxon>
        <taxon>Pseudomonadati</taxon>
        <taxon>Pseudomonadota</taxon>
        <taxon>Gammaproteobacteria</taxon>
        <taxon>Enterobacterales</taxon>
        <taxon>Enterobacteriaceae</taxon>
        <taxon>ant endosymbionts</taxon>
        <taxon>Candidatus Blochmanniella</taxon>
    </lineage>
</organism>
<feature type="binding site" evidence="13">
    <location>
        <begin position="542"/>
        <end position="549"/>
    </location>
    <ligand>
        <name>ATP</name>
        <dbReference type="ChEBI" id="CHEBI:30616"/>
    </ligand>
</feature>
<evidence type="ECO:0000256" key="2">
    <source>
        <dbReference type="ARBA" id="ARBA00006474"/>
    </source>
</evidence>
<sequence>MINVILIGISITLLYLIISLISFNPADPGWLQTIWDGSIHNVGGMLGAKISDFLFFIFGIPVYIIPLFLFFYLWKICVQGMRITVFIFIFKLIGILILLFACCGLAHITIDNFFYFSSGGIVGSISYDIISSYEKMTHHVSIILFFLIGIIDIIVFFNKFFWMILKTIKNQLFNYLRYLSALFFCKKKYRYQFIHQKSCTKRLMYPLVFSTQDPNFFKNFKNDLLNIQIIPDVSKNISRSTKQCNPILKNNFFKMKCISAIKIFSQGLNFIERFLFCSKLRISKAGCNYYQKKYVTNVVSKGKNCFVKINKFDKTICSSNNNIHYVDKREQKNNVSLIQDLNVIRTDRNNIDQKIPIFVKKNIKKYVPLFKCKKVPMEHPTLYYDNRVATFPDIDLLTTSSSEKTTTDFLELKRISQLLESKLLEYHIIANVANIVPGPVITRFELNLSPGIKSSRISNLSRDLARVLYTNSVKVIDVIPGTPYVGLEIPNKQRKTVYLGDIIGSDQFRNINTPLALVLGQDTAGQPLIVDLKSLPHLLVAGTTGSGKSVGINTMIISLLYKATPEEVRFIMIDPKILELSIYSGIPHLLKQIITNTQEVYEVLQWCVKEMERRYKLMATLSVRNLENYNSHITQFYSKEYVTNNIISKYVNNNTASCSNTLDKLPYIVIIVDEFSDLMMTTTKKVEELVIRLTQKARAAGIHVILATQRPSVDVITGVIKANIPARIAFTVSSKIDSRTILDQSGAESLLGMGDMLYLGPHSSMATRVHGAFIEDQEIDAVVNFWKNQTISS</sequence>
<reference evidence="16 17" key="1">
    <citation type="journal article" date="2013" name="Genome Biol. Evol.">
        <title>Sequence context of indel mutations and their effect on protein evolution in a bacterial endosymbiont.</title>
        <authorList>
            <person name="Williams L.E."/>
            <person name="Wernegreen J.J."/>
        </authorList>
    </citation>
    <scope>NUCLEOTIDE SEQUENCE [LARGE SCALE GENOMIC DNA]</scope>
    <source>
        <strain evidence="16 17">640</strain>
    </source>
</reference>
<keyword evidence="5 14" id="KW-0812">Transmembrane</keyword>
<feature type="transmembrane region" description="Helical" evidence="14">
    <location>
        <begin position="5"/>
        <end position="23"/>
    </location>
</feature>
<feature type="transmembrane region" description="Helical" evidence="14">
    <location>
        <begin position="142"/>
        <end position="165"/>
    </location>
</feature>
<protein>
    <submittedName>
        <fullName evidence="16">DNA translocase ftsK</fullName>
    </submittedName>
</protein>
<keyword evidence="7" id="KW-0159">Chromosome partition</keyword>
<evidence type="ECO:0000256" key="4">
    <source>
        <dbReference type="ARBA" id="ARBA00022618"/>
    </source>
</evidence>
<evidence type="ECO:0000256" key="10">
    <source>
        <dbReference type="ARBA" id="ARBA00023125"/>
    </source>
</evidence>
<dbReference type="PROSITE" id="PS50901">
    <property type="entry name" value="FTSK"/>
    <property type="match status" value="1"/>
</dbReference>
<dbReference type="InterPro" id="IPR027417">
    <property type="entry name" value="P-loop_NTPase"/>
</dbReference>
<dbReference type="Gene3D" id="3.40.50.300">
    <property type="entry name" value="P-loop containing nucleotide triphosphate hydrolases"/>
    <property type="match status" value="1"/>
</dbReference>
<keyword evidence="8 13" id="KW-0067">ATP-binding</keyword>
<evidence type="ECO:0000256" key="12">
    <source>
        <dbReference type="ARBA" id="ARBA00023306"/>
    </source>
</evidence>
<evidence type="ECO:0000256" key="1">
    <source>
        <dbReference type="ARBA" id="ARBA00004651"/>
    </source>
</evidence>
<comment type="similarity">
    <text evidence="2">Belongs to the FtsK/SpoIIIE/SftA family.</text>
</comment>
<dbReference type="Pfam" id="PF17854">
    <property type="entry name" value="FtsK_alpha"/>
    <property type="match status" value="1"/>
</dbReference>
<feature type="domain" description="FtsK" evidence="15">
    <location>
        <begin position="525"/>
        <end position="739"/>
    </location>
</feature>
<keyword evidence="9 14" id="KW-1133">Transmembrane helix</keyword>
<dbReference type="InterPro" id="IPR050206">
    <property type="entry name" value="FtsK/SpoIIIE/SftA"/>
</dbReference>
<dbReference type="Gene3D" id="3.30.980.40">
    <property type="match status" value="1"/>
</dbReference>
<keyword evidence="4" id="KW-0132">Cell division</keyword>
<accession>A0ABN4B2Y6</accession>
<keyword evidence="11 14" id="KW-0472">Membrane</keyword>
<gene>
    <name evidence="16" type="primary">ftsK</name>
    <name evidence="16" type="ORF">BCHRO640_408</name>
</gene>
<dbReference type="Proteomes" id="UP000011067">
    <property type="component" value="Chromosome"/>
</dbReference>
<keyword evidence="6 13" id="KW-0547">Nucleotide-binding</keyword>
<evidence type="ECO:0000256" key="11">
    <source>
        <dbReference type="ARBA" id="ARBA00023136"/>
    </source>
</evidence>
<evidence type="ECO:0000256" key="13">
    <source>
        <dbReference type="PROSITE-ProRule" id="PRU00289"/>
    </source>
</evidence>
<evidence type="ECO:0000256" key="14">
    <source>
        <dbReference type="SAM" id="Phobius"/>
    </source>
</evidence>
<dbReference type="SUPFAM" id="SSF52540">
    <property type="entry name" value="P-loop containing nucleoside triphosphate hydrolases"/>
    <property type="match status" value="1"/>
</dbReference>
<proteinExistence type="inferred from homology"/>
<evidence type="ECO:0000313" key="16">
    <source>
        <dbReference type="EMBL" id="AGC03664.1"/>
    </source>
</evidence>
<keyword evidence="12" id="KW-0131">Cell cycle</keyword>
<dbReference type="Pfam" id="PF01580">
    <property type="entry name" value="FtsK_SpoIIIE"/>
    <property type="match status" value="1"/>
</dbReference>
<evidence type="ECO:0000256" key="7">
    <source>
        <dbReference type="ARBA" id="ARBA00022829"/>
    </source>
</evidence>
<dbReference type="PANTHER" id="PTHR22683">
    <property type="entry name" value="SPORULATION PROTEIN RELATED"/>
    <property type="match status" value="1"/>
</dbReference>
<dbReference type="PANTHER" id="PTHR22683:SF41">
    <property type="entry name" value="DNA TRANSLOCASE FTSK"/>
    <property type="match status" value="1"/>
</dbReference>
<dbReference type="RefSeq" id="WP_015344646.1">
    <property type="nucleotide sequence ID" value="NC_020075.1"/>
</dbReference>
<dbReference type="Pfam" id="PF13491">
    <property type="entry name" value="FtsK_4TM"/>
    <property type="match status" value="1"/>
</dbReference>
<evidence type="ECO:0000256" key="5">
    <source>
        <dbReference type="ARBA" id="ARBA00022692"/>
    </source>
</evidence>
<evidence type="ECO:0000259" key="15">
    <source>
        <dbReference type="PROSITE" id="PS50901"/>
    </source>
</evidence>
<name>A0ABN4B2Y6_9ENTR</name>
<dbReference type="InterPro" id="IPR025199">
    <property type="entry name" value="FtsK_4TM"/>
</dbReference>
<evidence type="ECO:0000256" key="9">
    <source>
        <dbReference type="ARBA" id="ARBA00022989"/>
    </source>
</evidence>
<dbReference type="EMBL" id="CP003903">
    <property type="protein sequence ID" value="AGC03664.1"/>
    <property type="molecule type" value="Genomic_DNA"/>
</dbReference>
<evidence type="ECO:0000256" key="6">
    <source>
        <dbReference type="ARBA" id="ARBA00022741"/>
    </source>
</evidence>
<keyword evidence="10" id="KW-0238">DNA-binding</keyword>
<feature type="transmembrane region" description="Helical" evidence="14">
    <location>
        <begin position="85"/>
        <end position="107"/>
    </location>
</feature>
<evidence type="ECO:0000313" key="17">
    <source>
        <dbReference type="Proteomes" id="UP000011067"/>
    </source>
</evidence>
<dbReference type="InterPro" id="IPR002543">
    <property type="entry name" value="FtsK_dom"/>
</dbReference>
<feature type="transmembrane region" description="Helical" evidence="14">
    <location>
        <begin position="53"/>
        <end position="73"/>
    </location>
</feature>
<keyword evidence="3" id="KW-1003">Cell membrane</keyword>
<dbReference type="InterPro" id="IPR041027">
    <property type="entry name" value="FtsK_alpha"/>
</dbReference>
<evidence type="ECO:0000256" key="8">
    <source>
        <dbReference type="ARBA" id="ARBA00022840"/>
    </source>
</evidence>
<comment type="subcellular location">
    <subcellularLocation>
        <location evidence="1">Cell membrane</location>
        <topology evidence="1">Multi-pass membrane protein</topology>
    </subcellularLocation>
</comment>
<evidence type="ECO:0000256" key="3">
    <source>
        <dbReference type="ARBA" id="ARBA00022475"/>
    </source>
</evidence>
<feature type="transmembrane region" description="Helical" evidence="14">
    <location>
        <begin position="113"/>
        <end position="130"/>
    </location>
</feature>
<keyword evidence="17" id="KW-1185">Reference proteome</keyword>